<dbReference type="EMBL" id="BSCH01000022">
    <property type="protein sequence ID" value="GLG91571.1"/>
    <property type="molecule type" value="Genomic_DNA"/>
</dbReference>
<evidence type="ECO:0000313" key="1">
    <source>
        <dbReference type="EMBL" id="GLG91571.1"/>
    </source>
</evidence>
<dbReference type="Proteomes" id="UP001145094">
    <property type="component" value="Unassembled WGS sequence"/>
</dbReference>
<evidence type="ECO:0000313" key="2">
    <source>
        <dbReference type="Proteomes" id="UP001145094"/>
    </source>
</evidence>
<evidence type="ECO:0008006" key="3">
    <source>
        <dbReference type="Google" id="ProtNLM"/>
    </source>
</evidence>
<reference evidence="1" key="1">
    <citation type="submission" date="2022-11" db="EMBL/GenBank/DDBJ databases">
        <title>Draft genome sequence of Sellimonas catena strain 18CBH55.</title>
        <authorList>
            <person name="Atsushi H."/>
            <person name="Moriya O."/>
            <person name="Mitsuo S."/>
        </authorList>
    </citation>
    <scope>NUCLEOTIDE SEQUENCE</scope>
    <source>
        <strain evidence="1">18CBH55</strain>
    </source>
</reference>
<comment type="caution">
    <text evidence="1">The sequence shown here is derived from an EMBL/GenBank/DDBJ whole genome shotgun (WGS) entry which is preliminary data.</text>
</comment>
<name>A0A9W6CGE7_9FIRM</name>
<organism evidence="1 2">
    <name type="scientific">Sellimonas catena</name>
    <dbReference type="NCBI Taxonomy" id="2994035"/>
    <lineage>
        <taxon>Bacteria</taxon>
        <taxon>Bacillati</taxon>
        <taxon>Bacillota</taxon>
        <taxon>Clostridia</taxon>
        <taxon>Lachnospirales</taxon>
        <taxon>Lachnospiraceae</taxon>
        <taxon>Sellimonas</taxon>
    </lineage>
</organism>
<reference evidence="1" key="2">
    <citation type="submission" date="2022-11" db="EMBL/GenBank/DDBJ databases">
        <title>Draft genome sequence of Sellimonas catena strain 18CBH55.</title>
        <authorList>
            <person name="Hisatomi A."/>
            <person name="Ohkuma M."/>
            <person name="Sakamoto M."/>
        </authorList>
    </citation>
    <scope>NUCLEOTIDE SEQUENCE</scope>
    <source>
        <strain evidence="1">18CBH55</strain>
    </source>
</reference>
<gene>
    <name evidence="1" type="ORF">Selli2_29980</name>
</gene>
<dbReference type="AlphaFoldDB" id="A0A9W6CGE7"/>
<reference evidence="1" key="3">
    <citation type="journal article" date="2023" name="Int. J. Syst. Evol. Microbiol.">
        <title>Sellimonas catena sp. nov., isolated from human faeces.</title>
        <authorList>
            <person name="Hisatomi A."/>
            <person name="Ohkuma M."/>
            <person name="Sakamoto M."/>
        </authorList>
    </citation>
    <scope>NUCLEOTIDE SEQUENCE</scope>
    <source>
        <strain evidence="1">18CBH55</strain>
    </source>
</reference>
<protein>
    <recommendedName>
        <fullName evidence="3">Ubiquitin-like domain-containing protein</fullName>
    </recommendedName>
</protein>
<sequence>MEKISVTVKIPALGNTYEFIIPNNMSIGNVQNLIIRILNSEYGISNKCTDVTLFDMSDNTALRLECSCAQLGISDGAKLLLI</sequence>
<accession>A0A9W6CGE7</accession>
<proteinExistence type="predicted"/>